<name>A0A1J4L213_9EUKA</name>
<dbReference type="Proteomes" id="UP000179807">
    <property type="component" value="Unassembled WGS sequence"/>
</dbReference>
<comment type="caution">
    <text evidence="1">The sequence shown here is derived from an EMBL/GenBank/DDBJ whole genome shotgun (WGS) entry which is preliminary data.</text>
</comment>
<evidence type="ECO:0008006" key="3">
    <source>
        <dbReference type="Google" id="ProtNLM"/>
    </source>
</evidence>
<dbReference type="OrthoDB" id="366390at2759"/>
<dbReference type="Gene3D" id="1.25.40.20">
    <property type="entry name" value="Ankyrin repeat-containing domain"/>
    <property type="match status" value="1"/>
</dbReference>
<dbReference type="RefSeq" id="XP_068370594.1">
    <property type="nucleotide sequence ID" value="XM_068490703.1"/>
</dbReference>
<dbReference type="EMBL" id="MLAK01000002">
    <property type="protein sequence ID" value="OHT17458.1"/>
    <property type="molecule type" value="Genomic_DNA"/>
</dbReference>
<sequence length="173" mass="19202">MQSVRLLLDYKANPNITIGDMSLLSIAAHSGYSEVVLMLILAGANLYPSLNPPLLTVLNSGSKMCLSVLLMNREKDVLRKINGKILVHHAALQESSLLPVIANITMNEIQKLKEKNKSEIPVFPPKGLSSEQKKELHQAMNLHEDLLPIISVYKSIKNIKQIWSPCVVVNDDI</sequence>
<reference evidence="1" key="1">
    <citation type="submission" date="2016-10" db="EMBL/GenBank/DDBJ databases">
        <authorList>
            <person name="Benchimol M."/>
            <person name="Almeida L.G."/>
            <person name="Vasconcelos A.T."/>
            <person name="Perreira-Neves A."/>
            <person name="Rosa I.A."/>
            <person name="Tasca T."/>
            <person name="Bogo M.R."/>
            <person name="de Souza W."/>
        </authorList>
    </citation>
    <scope>NUCLEOTIDE SEQUENCE [LARGE SCALE GENOMIC DNA]</scope>
    <source>
        <strain evidence="1">K</strain>
    </source>
</reference>
<dbReference type="SUPFAM" id="SSF48403">
    <property type="entry name" value="Ankyrin repeat"/>
    <property type="match status" value="1"/>
</dbReference>
<protein>
    <recommendedName>
        <fullName evidence="3">Ankyrin repeat protein</fullName>
    </recommendedName>
</protein>
<dbReference type="VEuPathDB" id="TrichDB:TRFO_02468"/>
<evidence type="ECO:0000313" key="1">
    <source>
        <dbReference type="EMBL" id="OHT17458.1"/>
    </source>
</evidence>
<dbReference type="AlphaFoldDB" id="A0A1J4L213"/>
<proteinExistence type="predicted"/>
<evidence type="ECO:0000313" key="2">
    <source>
        <dbReference type="Proteomes" id="UP000179807"/>
    </source>
</evidence>
<dbReference type="InterPro" id="IPR036770">
    <property type="entry name" value="Ankyrin_rpt-contain_sf"/>
</dbReference>
<gene>
    <name evidence="1" type="ORF">TRFO_02468</name>
</gene>
<organism evidence="1 2">
    <name type="scientific">Tritrichomonas foetus</name>
    <dbReference type="NCBI Taxonomy" id="1144522"/>
    <lineage>
        <taxon>Eukaryota</taxon>
        <taxon>Metamonada</taxon>
        <taxon>Parabasalia</taxon>
        <taxon>Tritrichomonadida</taxon>
        <taxon>Tritrichomonadidae</taxon>
        <taxon>Tritrichomonas</taxon>
    </lineage>
</organism>
<accession>A0A1J4L213</accession>
<keyword evidence="2" id="KW-1185">Reference proteome</keyword>
<dbReference type="GeneID" id="94825407"/>